<dbReference type="InterPro" id="IPR049713">
    <property type="entry name" value="Pr6Pr-like"/>
</dbReference>
<proteinExistence type="predicted"/>
<feature type="transmembrane region" description="Helical" evidence="1">
    <location>
        <begin position="113"/>
        <end position="130"/>
    </location>
</feature>
<feature type="transmembrane region" description="Helical" evidence="1">
    <location>
        <begin position="72"/>
        <end position="93"/>
    </location>
</feature>
<name>A0A917UCN2_9ACTN</name>
<dbReference type="Proteomes" id="UP000642070">
    <property type="component" value="Unassembled WGS sequence"/>
</dbReference>
<dbReference type="NCBIfam" id="NF038065">
    <property type="entry name" value="Pr6Pr"/>
    <property type="match status" value="1"/>
</dbReference>
<evidence type="ECO:0000313" key="3">
    <source>
        <dbReference type="Proteomes" id="UP000642070"/>
    </source>
</evidence>
<keyword evidence="1" id="KW-1133">Transmembrane helix</keyword>
<accession>A0A917UCN2</accession>
<evidence type="ECO:0000256" key="1">
    <source>
        <dbReference type="SAM" id="Phobius"/>
    </source>
</evidence>
<dbReference type="AlphaFoldDB" id="A0A917UCN2"/>
<protein>
    <recommendedName>
        <fullName evidence="4">Integral membrane regulator</fullName>
    </recommendedName>
</protein>
<feature type="transmembrane region" description="Helical" evidence="1">
    <location>
        <begin position="46"/>
        <end position="65"/>
    </location>
</feature>
<evidence type="ECO:0000313" key="2">
    <source>
        <dbReference type="EMBL" id="GGM81628.1"/>
    </source>
</evidence>
<feature type="transmembrane region" description="Helical" evidence="1">
    <location>
        <begin position="20"/>
        <end position="40"/>
    </location>
</feature>
<keyword evidence="1" id="KW-0472">Membrane</keyword>
<sequence length="227" mass="24693">MAITVFPTGRIPARFPPMTVVFRALTALSAVAGIVALLLYTHDGTVFVYFTVQSSVIIAAVCALATARPVPAWVRGGATLFSCITGSVYHTLLANPSSPFFMADNGRNTVHNLLLHTVTPLLAAVTWLLVDRAPVRWWYAGVWLGYPLAYLVFALIRGLFVHEYPYPFLDVDELGYGGVTITSLGFTVAFFLLGLLLIGLGALVRRFLPWAEVSDQHARVEDPAGVQ</sequence>
<dbReference type="EMBL" id="BMPI01000087">
    <property type="protein sequence ID" value="GGM81628.1"/>
    <property type="molecule type" value="Genomic_DNA"/>
</dbReference>
<keyword evidence="1" id="KW-0812">Transmembrane</keyword>
<reference evidence="2" key="2">
    <citation type="submission" date="2020-09" db="EMBL/GenBank/DDBJ databases">
        <authorList>
            <person name="Sun Q."/>
            <person name="Ohkuma M."/>
        </authorList>
    </citation>
    <scope>NUCLEOTIDE SEQUENCE</scope>
    <source>
        <strain evidence="2">JCM 19831</strain>
    </source>
</reference>
<organism evidence="2 3">
    <name type="scientific">Dactylosporangium sucinum</name>
    <dbReference type="NCBI Taxonomy" id="1424081"/>
    <lineage>
        <taxon>Bacteria</taxon>
        <taxon>Bacillati</taxon>
        <taxon>Actinomycetota</taxon>
        <taxon>Actinomycetes</taxon>
        <taxon>Micromonosporales</taxon>
        <taxon>Micromonosporaceae</taxon>
        <taxon>Dactylosporangium</taxon>
    </lineage>
</organism>
<gene>
    <name evidence="2" type="ORF">GCM10007977_098830</name>
</gene>
<feature type="transmembrane region" description="Helical" evidence="1">
    <location>
        <begin position="137"/>
        <end position="160"/>
    </location>
</feature>
<feature type="transmembrane region" description="Helical" evidence="1">
    <location>
        <begin position="180"/>
        <end position="204"/>
    </location>
</feature>
<comment type="caution">
    <text evidence="2">The sequence shown here is derived from an EMBL/GenBank/DDBJ whole genome shotgun (WGS) entry which is preliminary data.</text>
</comment>
<reference evidence="2" key="1">
    <citation type="journal article" date="2014" name="Int. J. Syst. Evol. Microbiol.">
        <title>Complete genome sequence of Corynebacterium casei LMG S-19264T (=DSM 44701T), isolated from a smear-ripened cheese.</title>
        <authorList>
            <consortium name="US DOE Joint Genome Institute (JGI-PGF)"/>
            <person name="Walter F."/>
            <person name="Albersmeier A."/>
            <person name="Kalinowski J."/>
            <person name="Ruckert C."/>
        </authorList>
    </citation>
    <scope>NUCLEOTIDE SEQUENCE</scope>
    <source>
        <strain evidence="2">JCM 19831</strain>
    </source>
</reference>
<evidence type="ECO:0008006" key="4">
    <source>
        <dbReference type="Google" id="ProtNLM"/>
    </source>
</evidence>
<keyword evidence="3" id="KW-1185">Reference proteome</keyword>